<keyword evidence="10" id="KW-0012">Acyltransferase</keyword>
<dbReference type="GO" id="GO:0022857">
    <property type="term" value="F:transmembrane transporter activity"/>
    <property type="evidence" value="ECO:0007669"/>
    <property type="project" value="InterPro"/>
</dbReference>
<keyword evidence="11" id="KW-1185">Reference proteome</keyword>
<dbReference type="PROSITE" id="PS50850">
    <property type="entry name" value="MFS"/>
    <property type="match status" value="1"/>
</dbReference>
<evidence type="ECO:0000256" key="4">
    <source>
        <dbReference type="ARBA" id="ARBA00022692"/>
    </source>
</evidence>
<keyword evidence="2" id="KW-0813">Transport</keyword>
<evidence type="ECO:0000256" key="8">
    <source>
        <dbReference type="SAM" id="Phobius"/>
    </source>
</evidence>
<comment type="caution">
    <text evidence="10">The sequence shown here is derived from an EMBL/GenBank/DDBJ whole genome shotgun (WGS) entry which is preliminary data.</text>
</comment>
<dbReference type="RefSeq" id="WP_307259344.1">
    <property type="nucleotide sequence ID" value="NZ_JAUSVL010000001.1"/>
</dbReference>
<evidence type="ECO:0000256" key="6">
    <source>
        <dbReference type="ARBA" id="ARBA00023136"/>
    </source>
</evidence>
<evidence type="ECO:0000256" key="5">
    <source>
        <dbReference type="ARBA" id="ARBA00022989"/>
    </source>
</evidence>
<feature type="transmembrane region" description="Helical" evidence="8">
    <location>
        <begin position="266"/>
        <end position="287"/>
    </location>
</feature>
<feature type="transmembrane region" description="Helical" evidence="8">
    <location>
        <begin position="357"/>
        <end position="377"/>
    </location>
</feature>
<evidence type="ECO:0000256" key="7">
    <source>
        <dbReference type="SAM" id="MobiDB-lite"/>
    </source>
</evidence>
<reference evidence="10" key="1">
    <citation type="submission" date="2023-07" db="EMBL/GenBank/DDBJ databases">
        <title>Genomic Encyclopedia of Type Strains, Phase IV (KMG-IV): sequencing the most valuable type-strain genomes for metagenomic binning, comparative biology and taxonomic classification.</title>
        <authorList>
            <person name="Goeker M."/>
        </authorList>
    </citation>
    <scope>NUCLEOTIDE SEQUENCE</scope>
    <source>
        <strain evidence="10">DSM 24202</strain>
    </source>
</reference>
<sequence length="511" mass="53948">MAAAAHSTTDLRILKSIGFRAFLATQFLGAFNDNLFKLLLVCFAMNLLSREQQNNYIPLATALFTLPYILFSSYAGFLADRFSKRAVMIATKAAEIAIMGCGYYFFRVHATTPLLLVLFAMGAQSAFFGPAKYGFLPEVLPANALSRGNGAVQLFTFLAIILGGAAAGRLATMYIEPPPPAAMVEQAATAGEKLTGSTATSTPASALVTDTATAPNVLPQDRKYAHPPSAPASTASTDLGAIPVSVTGTSAGTTELSVTTAPPATVHLAAIYCVGIAVIGFIASLLIMPTPPGHRGAAFTWNPLSTHWQTIRAMRKDHLLILCLFGNAFFWFIGVLFQSNLPLLVKNDIGASDQTVGLLLAAVALGIGIGSSAAGFLSRGKIEYGLVLPGGFFMALFAISLGLFGRWLAPAILCVSLMGFCSGFFQLPLVTAIQKRSPADRRGQFMGAVNAVDCLAMLLAAAFHWLLIKPLGLSASAVFVVLGLLTLGVLLLMIKKAPALIWRAKQLSLRP</sequence>
<dbReference type="PANTHER" id="PTHR43266:SF2">
    <property type="entry name" value="MAJOR FACILITATOR SUPERFAMILY (MFS) PROFILE DOMAIN-CONTAINING PROTEIN"/>
    <property type="match status" value="1"/>
</dbReference>
<dbReference type="CDD" id="cd06173">
    <property type="entry name" value="MFS_MefA_like"/>
    <property type="match status" value="1"/>
</dbReference>
<dbReference type="GO" id="GO:0008922">
    <property type="term" value="F:long-chain fatty acid [acyl-carrier-protein] ligase activity"/>
    <property type="evidence" value="ECO:0007669"/>
    <property type="project" value="UniProtKB-EC"/>
</dbReference>
<accession>A0AAE4ANA3</accession>
<feature type="transmembrane region" description="Helical" evidence="8">
    <location>
        <begin position="473"/>
        <end position="494"/>
    </location>
</feature>
<dbReference type="InterPro" id="IPR036259">
    <property type="entry name" value="MFS_trans_sf"/>
</dbReference>
<dbReference type="InterPro" id="IPR020846">
    <property type="entry name" value="MFS_dom"/>
</dbReference>
<feature type="transmembrane region" description="Helical" evidence="8">
    <location>
        <begin position="21"/>
        <end position="47"/>
    </location>
</feature>
<dbReference type="EC" id="6.2.1.20" evidence="10"/>
<dbReference type="Pfam" id="PF07690">
    <property type="entry name" value="MFS_1"/>
    <property type="match status" value="2"/>
</dbReference>
<feature type="transmembrane region" description="Helical" evidence="8">
    <location>
        <begin position="112"/>
        <end position="131"/>
    </location>
</feature>
<proteinExistence type="predicted"/>
<dbReference type="EMBL" id="JAUSVL010000001">
    <property type="protein sequence ID" value="MDQ0288132.1"/>
    <property type="molecule type" value="Genomic_DNA"/>
</dbReference>
<gene>
    <name evidence="10" type="ORF">J3R75_000239</name>
</gene>
<keyword evidence="10" id="KW-0808">Transferase</keyword>
<evidence type="ECO:0000313" key="10">
    <source>
        <dbReference type="EMBL" id="MDQ0288132.1"/>
    </source>
</evidence>
<feature type="transmembrane region" description="Helical" evidence="8">
    <location>
        <begin position="410"/>
        <end position="433"/>
    </location>
</feature>
<dbReference type="AlphaFoldDB" id="A0AAE4ANA3"/>
<dbReference type="GO" id="GO:0005886">
    <property type="term" value="C:plasma membrane"/>
    <property type="evidence" value="ECO:0007669"/>
    <property type="project" value="UniProtKB-SubCell"/>
</dbReference>
<feature type="transmembrane region" description="Helical" evidence="8">
    <location>
        <begin position="445"/>
        <end position="467"/>
    </location>
</feature>
<feature type="region of interest" description="Disordered" evidence="7">
    <location>
        <begin position="218"/>
        <end position="237"/>
    </location>
</feature>
<feature type="transmembrane region" description="Helical" evidence="8">
    <location>
        <begin position="152"/>
        <end position="175"/>
    </location>
</feature>
<keyword evidence="5 8" id="KW-1133">Transmembrane helix</keyword>
<keyword evidence="3" id="KW-1003">Cell membrane</keyword>
<feature type="transmembrane region" description="Helical" evidence="8">
    <location>
        <begin position="319"/>
        <end position="337"/>
    </location>
</feature>
<dbReference type="PANTHER" id="PTHR43266">
    <property type="entry name" value="MACROLIDE-EFFLUX PROTEIN"/>
    <property type="match status" value="1"/>
</dbReference>
<feature type="domain" description="Major facilitator superfamily (MFS) profile" evidence="9">
    <location>
        <begin position="319"/>
        <end position="511"/>
    </location>
</feature>
<evidence type="ECO:0000256" key="1">
    <source>
        <dbReference type="ARBA" id="ARBA00004651"/>
    </source>
</evidence>
<evidence type="ECO:0000259" key="9">
    <source>
        <dbReference type="PROSITE" id="PS50850"/>
    </source>
</evidence>
<comment type="subcellular location">
    <subcellularLocation>
        <location evidence="1">Cell membrane</location>
        <topology evidence="1">Multi-pass membrane protein</topology>
    </subcellularLocation>
</comment>
<evidence type="ECO:0000313" key="11">
    <source>
        <dbReference type="Proteomes" id="UP001238163"/>
    </source>
</evidence>
<name>A0AAE4ANA3_9BACT</name>
<dbReference type="EC" id="2.3.1.40" evidence="10"/>
<feature type="transmembrane region" description="Helical" evidence="8">
    <location>
        <begin position="384"/>
        <end position="404"/>
    </location>
</feature>
<evidence type="ECO:0000256" key="2">
    <source>
        <dbReference type="ARBA" id="ARBA00022448"/>
    </source>
</evidence>
<keyword evidence="4 8" id="KW-0812">Transmembrane</keyword>
<dbReference type="Gene3D" id="1.20.1250.20">
    <property type="entry name" value="MFS general substrate transporter like domains"/>
    <property type="match status" value="1"/>
</dbReference>
<dbReference type="Proteomes" id="UP001238163">
    <property type="component" value="Unassembled WGS sequence"/>
</dbReference>
<dbReference type="SUPFAM" id="SSF103473">
    <property type="entry name" value="MFS general substrate transporter"/>
    <property type="match status" value="2"/>
</dbReference>
<keyword evidence="10" id="KW-0436">Ligase</keyword>
<dbReference type="GO" id="GO:0008779">
    <property type="term" value="F:acyl-[acyl-carrier-protein]-phospholipid O-acyltransferase activity"/>
    <property type="evidence" value="ECO:0007669"/>
    <property type="project" value="UniProtKB-EC"/>
</dbReference>
<keyword evidence="6 8" id="KW-0472">Membrane</keyword>
<feature type="transmembrane region" description="Helical" evidence="8">
    <location>
        <begin position="59"/>
        <end position="79"/>
    </location>
</feature>
<protein>
    <submittedName>
        <fullName evidence="10">Acyl-[acyl-carrier-protein]-phospholipid O-acyltransferase/long-chain-fatty-acid--[acyl-carrier-protein] ligase</fullName>
        <ecNumber evidence="10">2.3.1.40</ecNumber>
        <ecNumber evidence="10">6.2.1.20</ecNumber>
    </submittedName>
</protein>
<organism evidence="10 11">
    <name type="scientific">Oligosphaera ethanolica</name>
    <dbReference type="NCBI Taxonomy" id="760260"/>
    <lineage>
        <taxon>Bacteria</taxon>
        <taxon>Pseudomonadati</taxon>
        <taxon>Lentisphaerota</taxon>
        <taxon>Oligosphaeria</taxon>
        <taxon>Oligosphaerales</taxon>
        <taxon>Oligosphaeraceae</taxon>
        <taxon>Oligosphaera</taxon>
    </lineage>
</organism>
<dbReference type="InterPro" id="IPR011701">
    <property type="entry name" value="MFS"/>
</dbReference>
<evidence type="ECO:0000256" key="3">
    <source>
        <dbReference type="ARBA" id="ARBA00022475"/>
    </source>
</evidence>